<reference evidence="1 2" key="1">
    <citation type="journal article" date="2015" name="Proc. Natl. Acad. Sci. U.S.A.">
        <title>The resurrection genome of Boea hygrometrica: A blueprint for survival of dehydration.</title>
        <authorList>
            <person name="Xiao L."/>
            <person name="Yang G."/>
            <person name="Zhang L."/>
            <person name="Yang X."/>
            <person name="Zhao S."/>
            <person name="Ji Z."/>
            <person name="Zhou Q."/>
            <person name="Hu M."/>
            <person name="Wang Y."/>
            <person name="Chen M."/>
            <person name="Xu Y."/>
            <person name="Jin H."/>
            <person name="Xiao X."/>
            <person name="Hu G."/>
            <person name="Bao F."/>
            <person name="Hu Y."/>
            <person name="Wan P."/>
            <person name="Li L."/>
            <person name="Deng X."/>
            <person name="Kuang T."/>
            <person name="Xiang C."/>
            <person name="Zhu J.K."/>
            <person name="Oliver M.J."/>
            <person name="He Y."/>
        </authorList>
    </citation>
    <scope>NUCLEOTIDE SEQUENCE [LARGE SCALE GENOMIC DNA]</scope>
    <source>
        <strain evidence="2">cv. XS01</strain>
    </source>
</reference>
<accession>A0A2Z7C6B3</accession>
<dbReference type="EMBL" id="KQ999051">
    <property type="protein sequence ID" value="KZV42435.1"/>
    <property type="molecule type" value="Genomic_DNA"/>
</dbReference>
<name>A0A2Z7C6B3_9LAMI</name>
<dbReference type="AlphaFoldDB" id="A0A2Z7C6B3"/>
<sequence>MSTVEDDFRRCTGRISDARKNLNQIWNNKDKQKIDSNIEQLERRTVVEQKFNSAVENKYLNQTLHEEKINQTLREEKMKQLVHKDVNNSGVESAVEEDESAMLINRGESADGNDEQKTQMKQTLISCCTKTQMEQMLNQLLYSVSC</sequence>
<protein>
    <submittedName>
        <fullName evidence="1">Uncharacterized protein</fullName>
    </submittedName>
</protein>
<keyword evidence="2" id="KW-1185">Reference proteome</keyword>
<gene>
    <name evidence="1" type="ORF">F511_36210</name>
</gene>
<organism evidence="1 2">
    <name type="scientific">Dorcoceras hygrometricum</name>
    <dbReference type="NCBI Taxonomy" id="472368"/>
    <lineage>
        <taxon>Eukaryota</taxon>
        <taxon>Viridiplantae</taxon>
        <taxon>Streptophyta</taxon>
        <taxon>Embryophyta</taxon>
        <taxon>Tracheophyta</taxon>
        <taxon>Spermatophyta</taxon>
        <taxon>Magnoliopsida</taxon>
        <taxon>eudicotyledons</taxon>
        <taxon>Gunneridae</taxon>
        <taxon>Pentapetalae</taxon>
        <taxon>asterids</taxon>
        <taxon>lamiids</taxon>
        <taxon>Lamiales</taxon>
        <taxon>Gesneriaceae</taxon>
        <taxon>Didymocarpoideae</taxon>
        <taxon>Trichosporeae</taxon>
        <taxon>Loxocarpinae</taxon>
        <taxon>Dorcoceras</taxon>
    </lineage>
</organism>
<evidence type="ECO:0000313" key="2">
    <source>
        <dbReference type="Proteomes" id="UP000250235"/>
    </source>
</evidence>
<dbReference type="Proteomes" id="UP000250235">
    <property type="component" value="Unassembled WGS sequence"/>
</dbReference>
<evidence type="ECO:0000313" key="1">
    <source>
        <dbReference type="EMBL" id="KZV42435.1"/>
    </source>
</evidence>
<proteinExistence type="predicted"/>